<dbReference type="InterPro" id="IPR000531">
    <property type="entry name" value="Beta-barrel_TonB"/>
</dbReference>
<keyword evidence="3 10" id="KW-1134">Transmembrane beta strand</keyword>
<evidence type="ECO:0000256" key="11">
    <source>
        <dbReference type="RuleBase" id="RU003357"/>
    </source>
</evidence>
<comment type="similarity">
    <text evidence="10 11">Belongs to the TonB-dependent receptor family.</text>
</comment>
<evidence type="ECO:0000256" key="5">
    <source>
        <dbReference type="ARBA" id="ARBA00022729"/>
    </source>
</evidence>
<sequence>MRNRYGIARKQTALFCAVLLWMSLPVYGADGPTESAGVTTRDIQVRADAAKEAAKYESQSTTIITKEDIAKKQAKSVEDIIFNETGMNRAVDAMGRVTVSIRGAEPRHTLILVDGQPVMGDFAKYSGQGDELQRLGTENVERIEIIRGAASAKYGADAIGGVVNVITRKPAKSAGMQVNVEGRRVRGDGDLLPYPSFFLRADSGQIGKMRFTAYGGKRDVMPVYSAALFHGGMNTTEPIRNSLRYYGAIKNIGVLATYDIDARNKIDVGIDRANEEMERFVKHSDDSPDPVVNYRRKVNRNTYRIGYAGNDGGKTDWQIDADYAKMREHDITLSSVAAYSSYEGKNSLEYLDNIIHKQWNIKASANTQINDAHLLTYGFGYSRENGEGSRLKSARNIKTQHIDPWDYDKNLHSDKGVGAPQSHVYDYAMYLDEKGIPQYDQAYELYGYKNEAGKSVVPAYTYQDYVDNVDDEERIAAFSRQLREENPSLQVEDEWGEIPDDDIVMRRYYDAKTLKWHGKTFQEESANRRNRQTIGQAEISKQHFFVQDTWQINKDTLVTPVLRLDHSSLFGSNVSFNVGLTHALGGSSTQRVKANIGTGYTEPGMGELYYNWEMYAGMPYDLGIGKLGYYWFGNPNLKPEKSFNFDLGFEAEKGKTATRVNVFHNRIKDYMTTYFTGKLMNFYPDAGVNTWITPPDMIYSFKNIGKAEITGLEAELSHQFNDHWSGKLGYTYLHAVNKSDPDMPDQLLNKPQHKFDIGVTYDNRKTGWRVSLWGDYYIHMLDSNTIANNGNYVHNDIGDGQPVYTFAEKGKQTYQKKTFGIWNLLIQKRFDKDAIAYAGIDNLFNHRDDDQATQERVYKFGVNMKFGAAVQPAEKKAAAPNVAKIFTHSEPWFIHVPFDLQKPKGVALIGDYRLRWNAFGGKQKPADARVTAVSSVGSAYKNYLEKAGHGFEQRFRLGLDARIGRYTNITLLGGASGISGVDTAQDIAGSRGLGRQRLEAVDLMQHVRKWDFSLGRLTEPMGVTGYWFGKTFDGVRAIWTSGKNQVRLGYGDFSASTGINDSAYTHAVTKIFMRPPTKHEWLGQDQPENYALHGEYSDMTIRTPGFESLYQKLVKAGSLEEEKKIIDTYMAVIKKDKPGLYEKLSKRSGQYYMNSYIWRKVTVKDAAGKIVKEVITTDVPVVYVKNTTFDKAKIQQDGEETWRRLMAMTGENGEEWDDYIQDSSLVREGAYHITSEFYGYGIYTGKEVLEDLGADHKGKRYAGLPVNKLKAGDIQPLTQAEAKNRASSSLWNRDTAWMTVYKKLPNGNGIQGYKAAPISPIAKRVLFWLAGDMWKPEDDSTLPLHLLEKEGYLIAQMGTVLVQDQ</sequence>
<dbReference type="GO" id="GO:0015344">
    <property type="term" value="F:siderophore uptake transmembrane transporter activity"/>
    <property type="evidence" value="ECO:0007669"/>
    <property type="project" value="TreeGrafter"/>
</dbReference>
<evidence type="ECO:0000256" key="1">
    <source>
        <dbReference type="ARBA" id="ARBA00004571"/>
    </source>
</evidence>
<dbReference type="Proteomes" id="UP000017090">
    <property type="component" value="Unassembled WGS sequence"/>
</dbReference>
<reference evidence="15 16" key="1">
    <citation type="submission" date="2013-09" db="EMBL/GenBank/DDBJ databases">
        <authorList>
            <person name="Durkin A.S."/>
            <person name="Haft D.R."/>
            <person name="McCorrison J."/>
            <person name="Torralba M."/>
            <person name="Gillis M."/>
            <person name="Haft D.H."/>
            <person name="Methe B."/>
            <person name="Sutton G."/>
            <person name="Nelson K.E."/>
        </authorList>
    </citation>
    <scope>NUCLEOTIDE SEQUENCE [LARGE SCALE GENOMIC DNA]</scope>
    <source>
        <strain evidence="15 16">BV3C16-1</strain>
    </source>
</reference>
<evidence type="ECO:0000256" key="7">
    <source>
        <dbReference type="ARBA" id="ARBA00023136"/>
    </source>
</evidence>
<dbReference type="CDD" id="cd01347">
    <property type="entry name" value="ligand_gated_channel"/>
    <property type="match status" value="1"/>
</dbReference>
<dbReference type="Gene3D" id="2.170.130.10">
    <property type="entry name" value="TonB-dependent receptor, plug domain"/>
    <property type="match status" value="1"/>
</dbReference>
<feature type="domain" description="TonB-dependent receptor-like beta-barrel" evidence="13">
    <location>
        <begin position="446"/>
        <end position="843"/>
    </location>
</feature>
<keyword evidence="9 10" id="KW-0998">Cell outer membrane</keyword>
<accession>U7UHB5</accession>
<dbReference type="InterPro" id="IPR012910">
    <property type="entry name" value="Plug_dom"/>
</dbReference>
<keyword evidence="2 10" id="KW-0813">Transport</keyword>
<feature type="domain" description="TonB-dependent receptor plug" evidence="14">
    <location>
        <begin position="58"/>
        <end position="162"/>
    </location>
</feature>
<dbReference type="Pfam" id="PF07715">
    <property type="entry name" value="Plug"/>
    <property type="match status" value="1"/>
</dbReference>
<dbReference type="OrthoDB" id="101167at2"/>
<name>U7UHB5_9FIRM</name>
<feature type="non-terminal residue" evidence="15">
    <location>
        <position position="1365"/>
    </location>
</feature>
<dbReference type="GO" id="GO:0009279">
    <property type="term" value="C:cell outer membrane"/>
    <property type="evidence" value="ECO:0007669"/>
    <property type="project" value="UniProtKB-SubCell"/>
</dbReference>
<evidence type="ECO:0000259" key="13">
    <source>
        <dbReference type="Pfam" id="PF00593"/>
    </source>
</evidence>
<keyword evidence="5 12" id="KW-0732">Signal</keyword>
<comment type="caution">
    <text evidence="15">The sequence shown here is derived from an EMBL/GenBank/DDBJ whole genome shotgun (WGS) entry which is preliminary data.</text>
</comment>
<evidence type="ECO:0000256" key="10">
    <source>
        <dbReference type="PROSITE-ProRule" id="PRU01360"/>
    </source>
</evidence>
<evidence type="ECO:0000256" key="6">
    <source>
        <dbReference type="ARBA" id="ARBA00023077"/>
    </source>
</evidence>
<dbReference type="InterPro" id="IPR036942">
    <property type="entry name" value="Beta-barrel_TonB_sf"/>
</dbReference>
<evidence type="ECO:0000256" key="8">
    <source>
        <dbReference type="ARBA" id="ARBA00023170"/>
    </source>
</evidence>
<dbReference type="InterPro" id="IPR039426">
    <property type="entry name" value="TonB-dep_rcpt-like"/>
</dbReference>
<comment type="subcellular location">
    <subcellularLocation>
        <location evidence="1 10">Cell outer membrane</location>
        <topology evidence="1 10">Multi-pass membrane protein</topology>
    </subcellularLocation>
</comment>
<dbReference type="PANTHER" id="PTHR30069">
    <property type="entry name" value="TONB-DEPENDENT OUTER MEMBRANE RECEPTOR"/>
    <property type="match status" value="1"/>
</dbReference>
<dbReference type="PROSITE" id="PS52016">
    <property type="entry name" value="TONB_DEPENDENT_REC_3"/>
    <property type="match status" value="1"/>
</dbReference>
<dbReference type="eggNOG" id="COG4771">
    <property type="taxonomic scope" value="Bacteria"/>
</dbReference>
<dbReference type="RefSeq" id="WP_023053899.1">
    <property type="nucleotide sequence ID" value="NZ_AWXA01000039.1"/>
</dbReference>
<proteinExistence type="inferred from homology"/>
<organism evidence="15 16">
    <name type="scientific">Megasphaera vaginalis</name>
    <name type="common">ex Srinivasan et al. 2021</name>
    <dbReference type="NCBI Taxonomy" id="1111454"/>
    <lineage>
        <taxon>Bacteria</taxon>
        <taxon>Bacillati</taxon>
        <taxon>Bacillota</taxon>
        <taxon>Negativicutes</taxon>
        <taxon>Veillonellales</taxon>
        <taxon>Veillonellaceae</taxon>
        <taxon>Megasphaera</taxon>
    </lineage>
</organism>
<gene>
    <name evidence="15" type="ORF">HMPREF1250_0057</name>
</gene>
<dbReference type="Pfam" id="PF00593">
    <property type="entry name" value="TonB_dep_Rec_b-barrel"/>
    <property type="match status" value="1"/>
</dbReference>
<keyword evidence="8 15" id="KW-0675">Receptor</keyword>
<keyword evidence="16" id="KW-1185">Reference proteome</keyword>
<evidence type="ECO:0000256" key="2">
    <source>
        <dbReference type="ARBA" id="ARBA00022448"/>
    </source>
</evidence>
<dbReference type="Gene3D" id="2.40.170.20">
    <property type="entry name" value="TonB-dependent receptor, beta-barrel domain"/>
    <property type="match status" value="2"/>
</dbReference>
<feature type="signal peptide" evidence="12">
    <location>
        <begin position="1"/>
        <end position="28"/>
    </location>
</feature>
<evidence type="ECO:0000256" key="4">
    <source>
        <dbReference type="ARBA" id="ARBA00022692"/>
    </source>
</evidence>
<dbReference type="PANTHER" id="PTHR30069:SF29">
    <property type="entry name" value="HEMOGLOBIN AND HEMOGLOBIN-HAPTOGLOBIN-BINDING PROTEIN 1-RELATED"/>
    <property type="match status" value="1"/>
</dbReference>
<keyword evidence="6 11" id="KW-0798">TonB box</keyword>
<evidence type="ECO:0000256" key="12">
    <source>
        <dbReference type="SAM" id="SignalP"/>
    </source>
</evidence>
<evidence type="ECO:0000256" key="3">
    <source>
        <dbReference type="ARBA" id="ARBA00022452"/>
    </source>
</evidence>
<keyword evidence="7 10" id="KW-0472">Membrane</keyword>
<evidence type="ECO:0000256" key="9">
    <source>
        <dbReference type="ARBA" id="ARBA00023237"/>
    </source>
</evidence>
<keyword evidence="4 10" id="KW-0812">Transmembrane</keyword>
<protein>
    <submittedName>
        <fullName evidence="15">TonB-dependent receptor plug domain protein</fullName>
    </submittedName>
</protein>
<evidence type="ECO:0000313" key="15">
    <source>
        <dbReference type="EMBL" id="ERT58827.1"/>
    </source>
</evidence>
<dbReference type="SUPFAM" id="SSF56935">
    <property type="entry name" value="Porins"/>
    <property type="match status" value="1"/>
</dbReference>
<evidence type="ECO:0000259" key="14">
    <source>
        <dbReference type="Pfam" id="PF07715"/>
    </source>
</evidence>
<evidence type="ECO:0000313" key="16">
    <source>
        <dbReference type="Proteomes" id="UP000017090"/>
    </source>
</evidence>
<feature type="chain" id="PRO_5004688037" evidence="12">
    <location>
        <begin position="29"/>
        <end position="1365"/>
    </location>
</feature>
<dbReference type="GO" id="GO:0044718">
    <property type="term" value="P:siderophore transmembrane transport"/>
    <property type="evidence" value="ECO:0007669"/>
    <property type="project" value="TreeGrafter"/>
</dbReference>
<dbReference type="InterPro" id="IPR037066">
    <property type="entry name" value="Plug_dom_sf"/>
</dbReference>
<dbReference type="EMBL" id="AWXA01000039">
    <property type="protein sequence ID" value="ERT58827.1"/>
    <property type="molecule type" value="Genomic_DNA"/>
</dbReference>
<dbReference type="STRING" id="1111454.HMPREF1250_0057"/>